<dbReference type="Proteomes" id="UP000177103">
    <property type="component" value="Unassembled WGS sequence"/>
</dbReference>
<evidence type="ECO:0000313" key="3">
    <source>
        <dbReference type="Proteomes" id="UP000177103"/>
    </source>
</evidence>
<gene>
    <name evidence="2" type="ORF">A2Y57_02960</name>
</gene>
<dbReference type="EMBL" id="MHCQ01000040">
    <property type="protein sequence ID" value="OGY23696.1"/>
    <property type="molecule type" value="Genomic_DNA"/>
</dbReference>
<proteinExistence type="predicted"/>
<sequence length="226" mass="25543">MENEKNGWNKINWKNILIGVLIGAVLIIIVVIAFWYFTRPKGTTTSPTTTKTATPSAKNDETTGWKTYQDKDCGFQVKYPTDFNEYASEGGVTFESKKWEGYEGHHSYISVAVEETNLSALEWLDRHKIYGPIVREPDGKVYVYSGAGGERTKELVENITIGGEQAIKFYWWGVSGGGDNIVVKSKNKPSLLYHIHRHLAGPLENPEETVPKELFNQMLSTFQFLD</sequence>
<evidence type="ECO:0000256" key="1">
    <source>
        <dbReference type="SAM" id="Phobius"/>
    </source>
</evidence>
<organism evidence="2 3">
    <name type="scientific">Candidatus Woykebacteria bacterium RBG_13_40_7b</name>
    <dbReference type="NCBI Taxonomy" id="1802594"/>
    <lineage>
        <taxon>Bacteria</taxon>
        <taxon>Candidatus Woykeibacteriota</taxon>
    </lineage>
</organism>
<feature type="transmembrane region" description="Helical" evidence="1">
    <location>
        <begin position="16"/>
        <end position="37"/>
    </location>
</feature>
<evidence type="ECO:0000313" key="2">
    <source>
        <dbReference type="EMBL" id="OGY23696.1"/>
    </source>
</evidence>
<protein>
    <submittedName>
        <fullName evidence="2">Uncharacterized protein</fullName>
    </submittedName>
</protein>
<dbReference type="AlphaFoldDB" id="A0A1G1W7P0"/>
<accession>A0A1G1W7P0</accession>
<name>A0A1G1W7P0_9BACT</name>
<keyword evidence="1" id="KW-1133">Transmembrane helix</keyword>
<keyword evidence="1" id="KW-0472">Membrane</keyword>
<comment type="caution">
    <text evidence="2">The sequence shown here is derived from an EMBL/GenBank/DDBJ whole genome shotgun (WGS) entry which is preliminary data.</text>
</comment>
<reference evidence="2 3" key="1">
    <citation type="journal article" date="2016" name="Nat. Commun.">
        <title>Thousands of microbial genomes shed light on interconnected biogeochemical processes in an aquifer system.</title>
        <authorList>
            <person name="Anantharaman K."/>
            <person name="Brown C.T."/>
            <person name="Hug L.A."/>
            <person name="Sharon I."/>
            <person name="Castelle C.J."/>
            <person name="Probst A.J."/>
            <person name="Thomas B.C."/>
            <person name="Singh A."/>
            <person name="Wilkins M.J."/>
            <person name="Karaoz U."/>
            <person name="Brodie E.L."/>
            <person name="Williams K.H."/>
            <person name="Hubbard S.S."/>
            <person name="Banfield J.F."/>
        </authorList>
    </citation>
    <scope>NUCLEOTIDE SEQUENCE [LARGE SCALE GENOMIC DNA]</scope>
</reference>
<keyword evidence="1" id="KW-0812">Transmembrane</keyword>